<reference evidence="6" key="1">
    <citation type="journal article" date="2015" name="Nature">
        <title>Complex archaea that bridge the gap between prokaryotes and eukaryotes.</title>
        <authorList>
            <person name="Spang A."/>
            <person name="Saw J.H."/>
            <person name="Jorgensen S.L."/>
            <person name="Zaremba-Niedzwiedzka K."/>
            <person name="Martijn J."/>
            <person name="Lind A.E."/>
            <person name="van Eijk R."/>
            <person name="Schleper C."/>
            <person name="Guy L."/>
            <person name="Ettema T.J."/>
        </authorList>
    </citation>
    <scope>NUCLEOTIDE SEQUENCE</scope>
</reference>
<keyword evidence="4" id="KW-0862">Zinc</keyword>
<feature type="domain" description="Peptidase M20 dimerisation" evidence="5">
    <location>
        <begin position="174"/>
        <end position="275"/>
    </location>
</feature>
<dbReference type="PANTHER" id="PTHR43808:SF31">
    <property type="entry name" value="N-ACETYL-L-CITRULLINE DEACETYLASE"/>
    <property type="match status" value="1"/>
</dbReference>
<evidence type="ECO:0000256" key="2">
    <source>
        <dbReference type="ARBA" id="ARBA00022723"/>
    </source>
</evidence>
<proteinExistence type="predicted"/>
<dbReference type="InterPro" id="IPR001261">
    <property type="entry name" value="ArgE/DapE_CS"/>
</dbReference>
<evidence type="ECO:0000256" key="3">
    <source>
        <dbReference type="ARBA" id="ARBA00022801"/>
    </source>
</evidence>
<dbReference type="Gene3D" id="3.30.70.360">
    <property type="match status" value="1"/>
</dbReference>
<dbReference type="GO" id="GO:0008777">
    <property type="term" value="F:acetylornithine deacetylase activity"/>
    <property type="evidence" value="ECO:0007669"/>
    <property type="project" value="TreeGrafter"/>
</dbReference>
<dbReference type="GO" id="GO:0006526">
    <property type="term" value="P:L-arginine biosynthetic process"/>
    <property type="evidence" value="ECO:0007669"/>
    <property type="project" value="TreeGrafter"/>
</dbReference>
<evidence type="ECO:0000259" key="5">
    <source>
        <dbReference type="Pfam" id="PF07687"/>
    </source>
</evidence>
<dbReference type="EMBL" id="LAZR01043131">
    <property type="protein sequence ID" value="KKL07829.1"/>
    <property type="molecule type" value="Genomic_DNA"/>
</dbReference>
<protein>
    <recommendedName>
        <fullName evidence="5">Peptidase M20 dimerisation domain-containing protein</fullName>
    </recommendedName>
</protein>
<organism evidence="6">
    <name type="scientific">marine sediment metagenome</name>
    <dbReference type="NCBI Taxonomy" id="412755"/>
    <lineage>
        <taxon>unclassified sequences</taxon>
        <taxon>metagenomes</taxon>
        <taxon>ecological metagenomes</taxon>
    </lineage>
</organism>
<evidence type="ECO:0000256" key="1">
    <source>
        <dbReference type="ARBA" id="ARBA00001947"/>
    </source>
</evidence>
<dbReference type="InterPro" id="IPR050072">
    <property type="entry name" value="Peptidase_M20A"/>
</dbReference>
<dbReference type="InterPro" id="IPR011650">
    <property type="entry name" value="Peptidase_M20_dimer"/>
</dbReference>
<keyword evidence="2" id="KW-0479">Metal-binding</keyword>
<dbReference type="GO" id="GO:0046872">
    <property type="term" value="F:metal ion binding"/>
    <property type="evidence" value="ECO:0007669"/>
    <property type="project" value="UniProtKB-KW"/>
</dbReference>
<dbReference type="SUPFAM" id="SSF55031">
    <property type="entry name" value="Bacterial exopeptidase dimerisation domain"/>
    <property type="match status" value="1"/>
</dbReference>
<dbReference type="Pfam" id="PF01546">
    <property type="entry name" value="Peptidase_M20"/>
    <property type="match status" value="1"/>
</dbReference>
<gene>
    <name evidence="6" type="ORF">LCGC14_2582090</name>
</gene>
<dbReference type="Pfam" id="PF07687">
    <property type="entry name" value="M20_dimer"/>
    <property type="match status" value="1"/>
</dbReference>
<name>A0A0F9AE28_9ZZZZ</name>
<dbReference type="AlphaFoldDB" id="A0A0F9AE28"/>
<dbReference type="SUPFAM" id="SSF53187">
    <property type="entry name" value="Zn-dependent exopeptidases"/>
    <property type="match status" value="1"/>
</dbReference>
<dbReference type="InterPro" id="IPR036264">
    <property type="entry name" value="Bact_exopeptidase_dim_dom"/>
</dbReference>
<evidence type="ECO:0000256" key="4">
    <source>
        <dbReference type="ARBA" id="ARBA00022833"/>
    </source>
</evidence>
<dbReference type="PROSITE" id="PS00759">
    <property type="entry name" value="ARGE_DAPE_CPG2_2"/>
    <property type="match status" value="1"/>
</dbReference>
<comment type="cofactor">
    <cofactor evidence="1">
        <name>Zn(2+)</name>
        <dbReference type="ChEBI" id="CHEBI:29105"/>
    </cofactor>
</comment>
<dbReference type="Gene3D" id="3.40.630.10">
    <property type="entry name" value="Zn peptidases"/>
    <property type="match status" value="1"/>
</dbReference>
<keyword evidence="3" id="KW-0378">Hydrolase</keyword>
<dbReference type="InterPro" id="IPR002933">
    <property type="entry name" value="Peptidase_M20"/>
</dbReference>
<evidence type="ECO:0000313" key="6">
    <source>
        <dbReference type="EMBL" id="KKL07829.1"/>
    </source>
</evidence>
<comment type="caution">
    <text evidence="6">The sequence shown here is derived from an EMBL/GenBank/DDBJ whole genome shotgun (WGS) entry which is preliminary data.</text>
</comment>
<sequence>MIQSSKDLQRRLVALTRDLILIPSDASHPEDITRCFEFIINHVESIDNITVKKYCHCDVPSLVALPKNVRKPKVLLCGHLDVITHSDVQRYRSHIADGRIYGPGSADMKGPLAILLEIFRNLHTQYENLPLGLVVTSDEERGGESGIRFLFDEIGLRCDVAMIPDGGSLNEIIVEEKGILHLKIQCHGHSAHAARPWLGNNPLERLVDAASRLRNNFESLKQDEDHWYPTCVLTNIRTPNQSINRIPSEAEGTLDIRFPAPYNVNEMLNHVCKILGEGIDIHTLISAEPTRLSPDSLYLSVTEEITGKPANLGKEDGGSDARFVGRLNIPVIVSRPIVGELHSEREWIDISTMETFYCIYELYLKRKLLKREK</sequence>
<dbReference type="PANTHER" id="PTHR43808">
    <property type="entry name" value="ACETYLORNITHINE DEACETYLASE"/>
    <property type="match status" value="1"/>
</dbReference>
<accession>A0A0F9AE28</accession>